<comment type="caution">
    <text evidence="1">The sequence shown here is derived from an EMBL/GenBank/DDBJ whole genome shotgun (WGS) entry which is preliminary data.</text>
</comment>
<evidence type="ECO:0000313" key="2">
    <source>
        <dbReference type="Proteomes" id="UP001165962"/>
    </source>
</evidence>
<dbReference type="Pfam" id="PF14871">
    <property type="entry name" value="GHL6"/>
    <property type="match status" value="1"/>
</dbReference>
<dbReference type="InterPro" id="IPR017853">
    <property type="entry name" value="GH"/>
</dbReference>
<gene>
    <name evidence="1" type="ORF">G9U52_03565</name>
</gene>
<sequence length="668" mass="76014">MSWWQKNNLRLVQNNLRETDANLDVDRLITDLQALSTNVLMMNGGGIVAFYPTKLEYQYRAEGQTKDLLKEAVEKSHTAGMKFIARFDFSKAHETIFAQKPEWFYRTREGKEVNYHGIVHTCINGYYQREYSLQMIDEVISNYDVDGIFFNMFGYQTRDYSGTNYGICFCDSCKTKFREFSGLDLPLTESLEDPVYRQYKLFQDATTKEMLDRIYELVKSKNKDIAISTYNEHKVDIVRKESNTDNKRPLPVWLYSASENVASLEDSWDDKLVSNCCINAIDLVHRFTGVSSHEVNIRLKAGLASGSGLDFCIIGVFEDYPDRENLPTVASVFEYHKNNEDYYGNFLSMSDVALIKPGKPVQKNMKEYFGIYKMLKEAHIVFDVLDQNVLARKLSSLNSYKAVIIPDISEFSEEELQALESISLQGVSLISTGGSFTAGAANQSFLKRNFDAVLAQEHVHNQEAAYLLTDDKQIFNSFPERDWIFLTGSFYKMEFGASTQKLLPYVIPSTFGPPERASGHKISEQLWGAATNKKGQQTNIYIPWPAGELYYKHGYADHKHVVLNLLQQAIKQPLVLTTNAPSSVEVFFHKLADGSYLLHLLNLSGFNGLTYTQPLPIFDLKITLNGLGECNEAIYLVDQSQAIYANSEQQITIEVPELTDFAAIVIRK</sequence>
<dbReference type="InterPro" id="IPR029062">
    <property type="entry name" value="Class_I_gatase-like"/>
</dbReference>
<name>A0ABX0J1B6_9BACL</name>
<dbReference type="CDD" id="cd03143">
    <property type="entry name" value="A4_beta-galactosidase_middle_domain"/>
    <property type="match status" value="1"/>
</dbReference>
<dbReference type="EMBL" id="JAAOIW010000001">
    <property type="protein sequence ID" value="NHN28909.1"/>
    <property type="molecule type" value="Genomic_DNA"/>
</dbReference>
<dbReference type="Gene3D" id="3.40.50.880">
    <property type="match status" value="1"/>
</dbReference>
<reference evidence="1" key="1">
    <citation type="submission" date="2020-03" db="EMBL/GenBank/DDBJ databases">
        <title>Draft sequencing of Paenibacilllus sp. S3N08.</title>
        <authorList>
            <person name="Kim D.-U."/>
        </authorList>
    </citation>
    <scope>NUCLEOTIDE SEQUENCE</scope>
    <source>
        <strain evidence="1">S3N08</strain>
    </source>
</reference>
<organism evidence="1 2">
    <name type="scientific">Paenibacillus agricola</name>
    <dbReference type="NCBI Taxonomy" id="2716264"/>
    <lineage>
        <taxon>Bacteria</taxon>
        <taxon>Bacillati</taxon>
        <taxon>Bacillota</taxon>
        <taxon>Bacilli</taxon>
        <taxon>Bacillales</taxon>
        <taxon>Paenibacillaceae</taxon>
        <taxon>Paenibacillus</taxon>
    </lineage>
</organism>
<evidence type="ECO:0000313" key="1">
    <source>
        <dbReference type="EMBL" id="NHN28909.1"/>
    </source>
</evidence>
<dbReference type="Gene3D" id="3.20.20.80">
    <property type="entry name" value="Glycosidases"/>
    <property type="match status" value="1"/>
</dbReference>
<proteinExistence type="predicted"/>
<protein>
    <submittedName>
        <fullName evidence="1">Family 10 glycosylhydrolase</fullName>
    </submittedName>
</protein>
<dbReference type="Proteomes" id="UP001165962">
    <property type="component" value="Unassembled WGS sequence"/>
</dbReference>
<dbReference type="SUPFAM" id="SSF51445">
    <property type="entry name" value="(Trans)glycosidases"/>
    <property type="match status" value="1"/>
</dbReference>
<keyword evidence="2" id="KW-1185">Reference proteome</keyword>
<accession>A0ABX0J1B6</accession>
<dbReference type="InterPro" id="IPR028212">
    <property type="entry name" value="GHL6"/>
</dbReference>